<reference evidence="4 5" key="1">
    <citation type="submission" date="2020-08" db="EMBL/GenBank/DDBJ databases">
        <title>Genomic Encyclopedia of Type Strains, Phase IV (KMG-IV): sequencing the most valuable type-strain genomes for metagenomic binning, comparative biology and taxonomic classification.</title>
        <authorList>
            <person name="Goeker M."/>
        </authorList>
    </citation>
    <scope>NUCLEOTIDE SEQUENCE [LARGE SCALE GENOMIC DNA]</scope>
    <source>
        <strain evidence="4 5">DSM 4737</strain>
    </source>
</reference>
<feature type="chain" id="PRO_5031489245" description="TPM domain-containing protein" evidence="2">
    <location>
        <begin position="30"/>
        <end position="271"/>
    </location>
</feature>
<sequence>MIQLGAPALRQAFAALLLAICFLSTPVAAQTFPELSGRVVDQAGLLEPASEAALTDRLAALEAETGDQLVVVTLDTLQDYEIEDYGYRLGRAWGIGQSENNSGVLLIVAPNERKVRIEVGYGLEPILTDAFASHVIQTQMLPAFRDGEFQSGIVAGSDSIMAQLRLDPVEAAARAAEVAAQPARPDFPFGAGIIVALVFGFVLIGLIRASSAGGKRRRGRVSPVLVWAAADMLNHATRSGSRSSGSIFRGGGSGFSGGGGSFGGGGASGGW</sequence>
<keyword evidence="1" id="KW-0812">Transmembrane</keyword>
<keyword evidence="2" id="KW-0732">Signal</keyword>
<name>A0A7W9FG45_9CAUL</name>
<evidence type="ECO:0000313" key="5">
    <source>
        <dbReference type="Proteomes" id="UP000545037"/>
    </source>
</evidence>
<protein>
    <recommendedName>
        <fullName evidence="3">TPM domain-containing protein</fullName>
    </recommendedName>
</protein>
<dbReference type="Proteomes" id="UP000545037">
    <property type="component" value="Unassembled WGS sequence"/>
</dbReference>
<dbReference type="Gene3D" id="3.10.310.50">
    <property type="match status" value="1"/>
</dbReference>
<dbReference type="EMBL" id="JACHOR010000003">
    <property type="protein sequence ID" value="MBB5746233.1"/>
    <property type="molecule type" value="Genomic_DNA"/>
</dbReference>
<dbReference type="AlphaFoldDB" id="A0A7W9FG45"/>
<evidence type="ECO:0000259" key="3">
    <source>
        <dbReference type="Pfam" id="PF04536"/>
    </source>
</evidence>
<dbReference type="PANTHER" id="PTHR30373:SF2">
    <property type="entry name" value="UPF0603 PROTEIN YGCG"/>
    <property type="match status" value="1"/>
</dbReference>
<dbReference type="RefSeq" id="WP_343060328.1">
    <property type="nucleotide sequence ID" value="NZ_JACHOR010000003.1"/>
</dbReference>
<comment type="caution">
    <text evidence="4">The sequence shown here is derived from an EMBL/GenBank/DDBJ whole genome shotgun (WGS) entry which is preliminary data.</text>
</comment>
<proteinExistence type="predicted"/>
<feature type="signal peptide" evidence="2">
    <location>
        <begin position="1"/>
        <end position="29"/>
    </location>
</feature>
<dbReference type="PANTHER" id="PTHR30373">
    <property type="entry name" value="UPF0603 PROTEIN YGCG"/>
    <property type="match status" value="1"/>
</dbReference>
<evidence type="ECO:0000313" key="4">
    <source>
        <dbReference type="EMBL" id="MBB5746233.1"/>
    </source>
</evidence>
<accession>A0A7W9FG45</accession>
<keyword evidence="5" id="KW-1185">Reference proteome</keyword>
<keyword evidence="1" id="KW-1133">Transmembrane helix</keyword>
<feature type="transmembrane region" description="Helical" evidence="1">
    <location>
        <begin position="187"/>
        <end position="207"/>
    </location>
</feature>
<keyword evidence="1" id="KW-0472">Membrane</keyword>
<feature type="domain" description="TPM" evidence="3">
    <location>
        <begin position="39"/>
        <end position="162"/>
    </location>
</feature>
<evidence type="ECO:0000256" key="2">
    <source>
        <dbReference type="SAM" id="SignalP"/>
    </source>
</evidence>
<evidence type="ECO:0000256" key="1">
    <source>
        <dbReference type="SAM" id="Phobius"/>
    </source>
</evidence>
<organism evidence="4 5">
    <name type="scientific">Brevundimonas variabilis</name>
    <dbReference type="NCBI Taxonomy" id="74312"/>
    <lineage>
        <taxon>Bacteria</taxon>
        <taxon>Pseudomonadati</taxon>
        <taxon>Pseudomonadota</taxon>
        <taxon>Alphaproteobacteria</taxon>
        <taxon>Caulobacterales</taxon>
        <taxon>Caulobacteraceae</taxon>
        <taxon>Brevundimonas</taxon>
    </lineage>
</organism>
<dbReference type="InterPro" id="IPR007621">
    <property type="entry name" value="TPM_dom"/>
</dbReference>
<dbReference type="Pfam" id="PF04536">
    <property type="entry name" value="TPM_phosphatase"/>
    <property type="match status" value="1"/>
</dbReference>
<gene>
    <name evidence="4" type="ORF">GGR13_001837</name>
</gene>